<dbReference type="GO" id="GO:0005198">
    <property type="term" value="F:structural molecule activity"/>
    <property type="evidence" value="ECO:0007669"/>
    <property type="project" value="InterPro"/>
</dbReference>
<dbReference type="EMBL" id="FRFE01000020">
    <property type="protein sequence ID" value="SHO50756.1"/>
    <property type="molecule type" value="Genomic_DNA"/>
</dbReference>
<name>A0A1M7YDU7_9BACT</name>
<proteinExistence type="inferred from homology"/>
<organism evidence="6 7">
    <name type="scientific">Desulfopila aestuarii DSM 18488</name>
    <dbReference type="NCBI Taxonomy" id="1121416"/>
    <lineage>
        <taxon>Bacteria</taxon>
        <taxon>Pseudomonadati</taxon>
        <taxon>Thermodesulfobacteriota</taxon>
        <taxon>Desulfobulbia</taxon>
        <taxon>Desulfobulbales</taxon>
        <taxon>Desulfocapsaceae</taxon>
        <taxon>Desulfopila</taxon>
    </lineage>
</organism>
<evidence type="ECO:0000313" key="7">
    <source>
        <dbReference type="Proteomes" id="UP000184603"/>
    </source>
</evidence>
<keyword evidence="4 5" id="KW-0975">Bacterial flagellum</keyword>
<dbReference type="GO" id="GO:0030288">
    <property type="term" value="C:outer membrane-bounded periplasmic space"/>
    <property type="evidence" value="ECO:0007669"/>
    <property type="project" value="InterPro"/>
</dbReference>
<dbReference type="HAMAP" id="MF_00416">
    <property type="entry name" value="FlgI"/>
    <property type="match status" value="1"/>
</dbReference>
<keyword evidence="3" id="KW-0732">Signal</keyword>
<dbReference type="GO" id="GO:0009428">
    <property type="term" value="C:bacterial-type flagellum basal body, distal rod, P ring"/>
    <property type="evidence" value="ECO:0007669"/>
    <property type="project" value="InterPro"/>
</dbReference>
<sequence length="385" mass="40387">MNTKNKQPEHMKRPTFYGVLLVAVWLTIFMAADCMAVRVKDIASLQGVRNNQLLGYGLVTGLNGTGDDMKKSRFTLQSVYNMIVRNGVTISPDNINDIKLKNIAAVMVTAQLTPFARPGSTIDVLVSSIGDAKSLAGGTLLMTPLHGADNQVYAVAQGPLAIGAFSFGGKAAQAQKNHPNAGTIPGGAIVESTVPVALGENGQLVYQLSNADFTTANNMAEVINANFGPETAFPLDSGAVRINIPTQLQDNTVQFIASIESLDVQADSRAKVVVNERTGTIVMGKDVRLSTVAVSHGNLSLIIKENTDVVQPNPLGAGQTAATPNTNIAISEEPGQLVLIDMKEGVTIGEIATALNAIGATPRDLIAIFQAIKASGSMNGELVIL</sequence>
<dbReference type="AlphaFoldDB" id="A0A1M7YDU7"/>
<evidence type="ECO:0000313" key="6">
    <source>
        <dbReference type="EMBL" id="SHO50756.1"/>
    </source>
</evidence>
<evidence type="ECO:0000256" key="3">
    <source>
        <dbReference type="ARBA" id="ARBA00022729"/>
    </source>
</evidence>
<accession>A0A1M7YDU7</accession>
<keyword evidence="6" id="KW-0282">Flagellum</keyword>
<comment type="subcellular location">
    <subcellularLocation>
        <location evidence="2 5">Bacterial flagellum basal body</location>
    </subcellularLocation>
</comment>
<dbReference type="PANTHER" id="PTHR30381">
    <property type="entry name" value="FLAGELLAR P-RING PERIPLASMIC PROTEIN FLGI"/>
    <property type="match status" value="1"/>
</dbReference>
<comment type="function">
    <text evidence="1 5">Assembles around the rod to form the L-ring and probably protects the motor/basal body from shearing forces during rotation.</text>
</comment>
<dbReference type="PRINTS" id="PR01010">
    <property type="entry name" value="FLGPRINGFLGI"/>
</dbReference>
<evidence type="ECO:0000256" key="5">
    <source>
        <dbReference type="HAMAP-Rule" id="MF_00416"/>
    </source>
</evidence>
<reference evidence="6 7" key="1">
    <citation type="submission" date="2016-12" db="EMBL/GenBank/DDBJ databases">
        <authorList>
            <person name="Song W.-J."/>
            <person name="Kurnit D.M."/>
        </authorList>
    </citation>
    <scope>NUCLEOTIDE SEQUENCE [LARGE SCALE GENOMIC DNA]</scope>
    <source>
        <strain evidence="6 7">DSM 18488</strain>
    </source>
</reference>
<dbReference type="NCBIfam" id="NF003676">
    <property type="entry name" value="PRK05303.1"/>
    <property type="match status" value="1"/>
</dbReference>
<evidence type="ECO:0000256" key="1">
    <source>
        <dbReference type="ARBA" id="ARBA00002591"/>
    </source>
</evidence>
<dbReference type="Proteomes" id="UP000184603">
    <property type="component" value="Unassembled WGS sequence"/>
</dbReference>
<dbReference type="STRING" id="1121416.SAMN02745220_03632"/>
<evidence type="ECO:0000256" key="4">
    <source>
        <dbReference type="ARBA" id="ARBA00023143"/>
    </source>
</evidence>
<comment type="similarity">
    <text evidence="5">Belongs to the FlgI family.</text>
</comment>
<dbReference type="GO" id="GO:0071973">
    <property type="term" value="P:bacterial-type flagellum-dependent cell motility"/>
    <property type="evidence" value="ECO:0007669"/>
    <property type="project" value="InterPro"/>
</dbReference>
<keyword evidence="6" id="KW-0969">Cilium</keyword>
<dbReference type="InterPro" id="IPR001782">
    <property type="entry name" value="Flag_FlgI"/>
</dbReference>
<comment type="subunit">
    <text evidence="5">The basal body constitutes a major portion of the flagellar organelle and consists of four rings (L,P,S, and M) mounted on a central rod.</text>
</comment>
<keyword evidence="6" id="KW-0966">Cell projection</keyword>
<protein>
    <recommendedName>
        <fullName evidence="5">Flagellar P-ring protein</fullName>
    </recommendedName>
    <alternativeName>
        <fullName evidence="5">Basal body P-ring protein</fullName>
    </alternativeName>
</protein>
<keyword evidence="7" id="KW-1185">Reference proteome</keyword>
<gene>
    <name evidence="5" type="primary">flgI</name>
    <name evidence="6" type="ORF">SAMN02745220_03632</name>
</gene>
<evidence type="ECO:0000256" key="2">
    <source>
        <dbReference type="ARBA" id="ARBA00004117"/>
    </source>
</evidence>
<dbReference type="Pfam" id="PF02119">
    <property type="entry name" value="FlgI"/>
    <property type="match status" value="1"/>
</dbReference>
<dbReference type="PANTHER" id="PTHR30381:SF0">
    <property type="entry name" value="FLAGELLAR P-RING PROTEIN"/>
    <property type="match status" value="1"/>
</dbReference>